<reference evidence="10 11" key="1">
    <citation type="submission" date="2020-01" db="EMBL/GenBank/DDBJ databases">
        <title>Identification and distribution of gene clusters putatively required for synthesis of sphingolipid metabolism inhibitors in phylogenetically diverse species of the filamentous fungus Fusarium.</title>
        <authorList>
            <person name="Kim H.-S."/>
            <person name="Busman M."/>
            <person name="Brown D.W."/>
            <person name="Divon H."/>
            <person name="Uhlig S."/>
            <person name="Proctor R.H."/>
        </authorList>
    </citation>
    <scope>NUCLEOTIDE SEQUENCE [LARGE SCALE GENOMIC DNA]</scope>
    <source>
        <strain evidence="10 11">NRRL 20459</strain>
    </source>
</reference>
<dbReference type="AlphaFoldDB" id="A0A8H4LKU4"/>
<feature type="transmembrane region" description="Helical" evidence="8">
    <location>
        <begin position="66"/>
        <end position="90"/>
    </location>
</feature>
<feature type="region of interest" description="Disordered" evidence="7">
    <location>
        <begin position="26"/>
        <end position="57"/>
    </location>
</feature>
<dbReference type="EMBL" id="JAADYS010000323">
    <property type="protein sequence ID" value="KAF4470586.1"/>
    <property type="molecule type" value="Genomic_DNA"/>
</dbReference>
<feature type="transmembrane region" description="Helical" evidence="8">
    <location>
        <begin position="164"/>
        <end position="182"/>
    </location>
</feature>
<sequence>MASFDTHDMKPALQRDLCYGSTLPKPTGLPRLSHPQRLNGGSRAQGSSRIVRHVRRKSDGDGTASALWLSTHQAGIAFNLLALLFLAHFIPRAQPYTTKFLTLAYYNSTSGNYGQGIDDVYLITFLVVLFTGLRVGTMDYVLAPFAEAWGVRKPKDLIRFTEQSWLLIYYVVFWTFGMYVYGTSKYWLNMEELWTNWPEVELSGLTKVYMLAQWSFWLQQILVLKIEEPRKDYREMVTHHIVTISLIHACYVYHQTRVGNLILVIMDFVDIILPVAKCLKYMGYKTVCDVVFGVLLVSWIATRHVFYSLACWSVYVDIPRVIGESCWNRSSHVPEGPLPTPDSYTYMLKPFWDSHGLVCFNDRLKWAFLFPLLILQCLNFIWLAMIIRIALKVLRREGAEDSRSDNEEDKEE</sequence>
<evidence type="ECO:0000256" key="4">
    <source>
        <dbReference type="ARBA" id="ARBA00022989"/>
    </source>
</evidence>
<dbReference type="Proteomes" id="UP000554235">
    <property type="component" value="Unassembled WGS sequence"/>
</dbReference>
<keyword evidence="11" id="KW-1185">Reference proteome</keyword>
<keyword evidence="5 6" id="KW-0472">Membrane</keyword>
<protein>
    <submittedName>
        <fullName evidence="10">TLC domain-containing</fullName>
    </submittedName>
</protein>
<evidence type="ECO:0000256" key="1">
    <source>
        <dbReference type="ARBA" id="ARBA00004141"/>
    </source>
</evidence>
<gene>
    <name evidence="10" type="ORF">FALBO_2504</name>
</gene>
<comment type="subcellular location">
    <subcellularLocation>
        <location evidence="1">Membrane</location>
        <topology evidence="1">Multi-pass membrane protein</topology>
    </subcellularLocation>
</comment>
<comment type="similarity">
    <text evidence="2">Belongs to the sphingosine N-acyltransferase family.</text>
</comment>
<evidence type="ECO:0000256" key="6">
    <source>
        <dbReference type="PROSITE-ProRule" id="PRU00205"/>
    </source>
</evidence>
<evidence type="ECO:0000256" key="2">
    <source>
        <dbReference type="ARBA" id="ARBA00009808"/>
    </source>
</evidence>
<evidence type="ECO:0000256" key="7">
    <source>
        <dbReference type="SAM" id="MobiDB-lite"/>
    </source>
</evidence>
<comment type="caution">
    <text evidence="10">The sequence shown here is derived from an EMBL/GenBank/DDBJ whole genome shotgun (WGS) entry which is preliminary data.</text>
</comment>
<evidence type="ECO:0000313" key="10">
    <source>
        <dbReference type="EMBL" id="KAF4470586.1"/>
    </source>
</evidence>
<keyword evidence="3 6" id="KW-0812">Transmembrane</keyword>
<dbReference type="InterPro" id="IPR016439">
    <property type="entry name" value="Lag1/Lac1-like"/>
</dbReference>
<dbReference type="GO" id="GO:0046513">
    <property type="term" value="P:ceramide biosynthetic process"/>
    <property type="evidence" value="ECO:0007669"/>
    <property type="project" value="InterPro"/>
</dbReference>
<feature type="domain" description="TLC" evidence="9">
    <location>
        <begin position="158"/>
        <end position="395"/>
    </location>
</feature>
<dbReference type="Pfam" id="PF03798">
    <property type="entry name" value="TRAM_LAG1_CLN8"/>
    <property type="match status" value="1"/>
</dbReference>
<proteinExistence type="inferred from homology"/>
<evidence type="ECO:0000313" key="11">
    <source>
        <dbReference type="Proteomes" id="UP000554235"/>
    </source>
</evidence>
<feature type="transmembrane region" description="Helical" evidence="8">
    <location>
        <begin position="120"/>
        <end position="143"/>
    </location>
</feature>
<dbReference type="PANTHER" id="PTHR12560:SF0">
    <property type="entry name" value="LD18904P"/>
    <property type="match status" value="1"/>
</dbReference>
<accession>A0A8H4LKU4</accession>
<dbReference type="PANTHER" id="PTHR12560">
    <property type="entry name" value="LONGEVITY ASSURANCE FACTOR 1 LAG1"/>
    <property type="match status" value="1"/>
</dbReference>
<dbReference type="SMART" id="SM00724">
    <property type="entry name" value="TLC"/>
    <property type="match status" value="1"/>
</dbReference>
<evidence type="ECO:0000256" key="5">
    <source>
        <dbReference type="ARBA" id="ARBA00023136"/>
    </source>
</evidence>
<dbReference type="PROSITE" id="PS50922">
    <property type="entry name" value="TLC"/>
    <property type="match status" value="1"/>
</dbReference>
<dbReference type="OrthoDB" id="537032at2759"/>
<organism evidence="10 11">
    <name type="scientific">Fusarium albosuccineum</name>
    <dbReference type="NCBI Taxonomy" id="1237068"/>
    <lineage>
        <taxon>Eukaryota</taxon>
        <taxon>Fungi</taxon>
        <taxon>Dikarya</taxon>
        <taxon>Ascomycota</taxon>
        <taxon>Pezizomycotina</taxon>
        <taxon>Sordariomycetes</taxon>
        <taxon>Hypocreomycetidae</taxon>
        <taxon>Hypocreales</taxon>
        <taxon>Nectriaceae</taxon>
        <taxon>Fusarium</taxon>
        <taxon>Fusarium decemcellulare species complex</taxon>
    </lineage>
</organism>
<name>A0A8H4LKU4_9HYPO</name>
<keyword evidence="4 8" id="KW-1133">Transmembrane helix</keyword>
<dbReference type="GO" id="GO:0050291">
    <property type="term" value="F:sphingosine N-acyltransferase activity"/>
    <property type="evidence" value="ECO:0007669"/>
    <property type="project" value="InterPro"/>
</dbReference>
<feature type="transmembrane region" description="Helical" evidence="8">
    <location>
        <begin position="291"/>
        <end position="315"/>
    </location>
</feature>
<evidence type="ECO:0000256" key="8">
    <source>
        <dbReference type="SAM" id="Phobius"/>
    </source>
</evidence>
<dbReference type="GO" id="GO:0016020">
    <property type="term" value="C:membrane"/>
    <property type="evidence" value="ECO:0007669"/>
    <property type="project" value="UniProtKB-SubCell"/>
</dbReference>
<dbReference type="InterPro" id="IPR006634">
    <property type="entry name" value="TLC-dom"/>
</dbReference>
<feature type="transmembrane region" description="Helical" evidence="8">
    <location>
        <begin position="366"/>
        <end position="387"/>
    </location>
</feature>
<dbReference type="PIRSF" id="PIRSF005225">
    <property type="entry name" value="LAG1_LAC1"/>
    <property type="match status" value="1"/>
</dbReference>
<evidence type="ECO:0000256" key="3">
    <source>
        <dbReference type="ARBA" id="ARBA00022692"/>
    </source>
</evidence>
<evidence type="ECO:0000259" key="9">
    <source>
        <dbReference type="PROSITE" id="PS50922"/>
    </source>
</evidence>